<comment type="caution">
    <text evidence="2">The sequence shown here is derived from an EMBL/GenBank/DDBJ whole genome shotgun (WGS) entry which is preliminary data.</text>
</comment>
<dbReference type="SUPFAM" id="SSF143422">
    <property type="entry name" value="Transposase IS200-like"/>
    <property type="match status" value="1"/>
</dbReference>
<dbReference type="Gene3D" id="3.30.70.1290">
    <property type="entry name" value="Transposase IS200-like"/>
    <property type="match status" value="1"/>
</dbReference>
<dbReference type="Pfam" id="PF01797">
    <property type="entry name" value="Y1_Tnp"/>
    <property type="match status" value="1"/>
</dbReference>
<dbReference type="GO" id="GO:0006313">
    <property type="term" value="P:DNA transposition"/>
    <property type="evidence" value="ECO:0007669"/>
    <property type="project" value="InterPro"/>
</dbReference>
<evidence type="ECO:0000313" key="2">
    <source>
        <dbReference type="EMBL" id="HIZ45990.1"/>
    </source>
</evidence>
<dbReference type="InterPro" id="IPR002686">
    <property type="entry name" value="Transposase_17"/>
</dbReference>
<feature type="domain" description="Transposase IS200-like" evidence="1">
    <location>
        <begin position="10"/>
        <end position="123"/>
    </location>
</feature>
<dbReference type="SMART" id="SM01321">
    <property type="entry name" value="Y1_Tnp"/>
    <property type="match status" value="1"/>
</dbReference>
<evidence type="ECO:0000259" key="1">
    <source>
        <dbReference type="SMART" id="SM01321"/>
    </source>
</evidence>
<reference evidence="2" key="1">
    <citation type="journal article" date="2021" name="PeerJ">
        <title>Extensive microbial diversity within the chicken gut microbiome revealed by metagenomics and culture.</title>
        <authorList>
            <person name="Gilroy R."/>
            <person name="Ravi A."/>
            <person name="Getino M."/>
            <person name="Pursley I."/>
            <person name="Horton D.L."/>
            <person name="Alikhan N.F."/>
            <person name="Baker D."/>
            <person name="Gharbi K."/>
            <person name="Hall N."/>
            <person name="Watson M."/>
            <person name="Adriaenssens E.M."/>
            <person name="Foster-Nyarko E."/>
            <person name="Jarju S."/>
            <person name="Secka A."/>
            <person name="Antonio M."/>
            <person name="Oren A."/>
            <person name="Chaudhuri R.R."/>
            <person name="La Ragione R."/>
            <person name="Hildebrand F."/>
            <person name="Pallen M.J."/>
        </authorList>
    </citation>
    <scope>NUCLEOTIDE SEQUENCE</scope>
    <source>
        <strain evidence="2">ChiHjej12B11-14209</strain>
    </source>
</reference>
<dbReference type="EMBL" id="DXBM01000031">
    <property type="protein sequence ID" value="HIZ45990.1"/>
    <property type="molecule type" value="Genomic_DNA"/>
</dbReference>
<organism evidence="2 3">
    <name type="scientific">Candidatus Olsenella pullistercoris</name>
    <dbReference type="NCBI Taxonomy" id="2838712"/>
    <lineage>
        <taxon>Bacteria</taxon>
        <taxon>Bacillati</taxon>
        <taxon>Actinomycetota</taxon>
        <taxon>Coriobacteriia</taxon>
        <taxon>Coriobacteriales</taxon>
        <taxon>Atopobiaceae</taxon>
        <taxon>Olsenella</taxon>
    </lineage>
</organism>
<sequence>MGRTPREKSEFGLYHVRLRGNDRQILFDSDAERLDFLRLMRERLVSQGVTVLAWCLMSNHVHIVALDEGDLLSSCFHDLASIYAREHNTRTGHLGHVFQTPFRSSPINDESYLLEAVRYVHNNPAHEGICTASEWPWSSYQEYVGRSDHGIASTGLVLDLLGGVRQFEEFTAHFDDESLLTSPSTRMSDDGALGLARRVLPGCDPRGLKGSDPSERDRALRALSAAGLSNRQIERVCGIGRKTVARAVRNAAPLVPGTNGATRC</sequence>
<dbReference type="AlphaFoldDB" id="A0A9D2EYS3"/>
<evidence type="ECO:0000313" key="3">
    <source>
        <dbReference type="Proteomes" id="UP000824062"/>
    </source>
</evidence>
<dbReference type="InterPro" id="IPR036515">
    <property type="entry name" value="Transposase_17_sf"/>
</dbReference>
<dbReference type="PANTHER" id="PTHR34322:SF2">
    <property type="entry name" value="TRANSPOSASE IS200-LIKE DOMAIN-CONTAINING PROTEIN"/>
    <property type="match status" value="1"/>
</dbReference>
<accession>A0A9D2EYS3</accession>
<gene>
    <name evidence="2" type="ORF">IAA19_03100</name>
</gene>
<proteinExistence type="predicted"/>
<name>A0A9D2EYS3_9ACTN</name>
<dbReference type="PANTHER" id="PTHR34322">
    <property type="entry name" value="TRANSPOSASE, Y1_TNP DOMAIN-CONTAINING"/>
    <property type="match status" value="1"/>
</dbReference>
<dbReference type="GO" id="GO:0003677">
    <property type="term" value="F:DNA binding"/>
    <property type="evidence" value="ECO:0007669"/>
    <property type="project" value="InterPro"/>
</dbReference>
<reference evidence="2" key="2">
    <citation type="submission" date="2021-04" db="EMBL/GenBank/DDBJ databases">
        <authorList>
            <person name="Gilroy R."/>
        </authorList>
    </citation>
    <scope>NUCLEOTIDE SEQUENCE</scope>
    <source>
        <strain evidence="2">ChiHjej12B11-14209</strain>
    </source>
</reference>
<protein>
    <submittedName>
        <fullName evidence="2">Transposase</fullName>
    </submittedName>
</protein>
<dbReference type="GO" id="GO:0004803">
    <property type="term" value="F:transposase activity"/>
    <property type="evidence" value="ECO:0007669"/>
    <property type="project" value="InterPro"/>
</dbReference>
<dbReference type="Proteomes" id="UP000824062">
    <property type="component" value="Unassembled WGS sequence"/>
</dbReference>